<feature type="domain" description="DH" evidence="7">
    <location>
        <begin position="652"/>
        <end position="836"/>
    </location>
</feature>
<feature type="region of interest" description="Disordered" evidence="4">
    <location>
        <begin position="1"/>
        <end position="101"/>
    </location>
</feature>
<dbReference type="Xenbase" id="XB-GENE-29095855">
    <property type="gene designation" value="xxx"/>
</dbReference>
<feature type="compositionally biased region" description="Low complexity" evidence="4">
    <location>
        <begin position="598"/>
        <end position="618"/>
    </location>
</feature>
<dbReference type="InterPro" id="IPR001452">
    <property type="entry name" value="SH3_domain"/>
</dbReference>
<dbReference type="Pfam" id="PF00018">
    <property type="entry name" value="SH3_1"/>
    <property type="match status" value="1"/>
</dbReference>
<dbReference type="Reactome" id="R-XTR-9013149">
    <property type="pathway name" value="RAC1 GTPase cycle"/>
</dbReference>
<evidence type="ECO:0000313" key="8">
    <source>
        <dbReference type="Ensembl" id="ENSXETP00000102158"/>
    </source>
</evidence>
<dbReference type="SUPFAM" id="SSF50729">
    <property type="entry name" value="PH domain-like"/>
    <property type="match status" value="1"/>
</dbReference>
<evidence type="ECO:0000313" key="9">
    <source>
        <dbReference type="Proteomes" id="UP000008143"/>
    </source>
</evidence>
<evidence type="ECO:0000313" key="10">
    <source>
        <dbReference type="RefSeq" id="XP_031755441.1"/>
    </source>
</evidence>
<evidence type="ECO:0000256" key="4">
    <source>
        <dbReference type="SAM" id="MobiDB-lite"/>
    </source>
</evidence>
<evidence type="ECO:0000259" key="5">
    <source>
        <dbReference type="PROSITE" id="PS50002"/>
    </source>
</evidence>
<feature type="compositionally biased region" description="Basic and acidic residues" evidence="4">
    <location>
        <begin position="396"/>
        <end position="406"/>
    </location>
</feature>
<dbReference type="SUPFAM" id="SSF48065">
    <property type="entry name" value="DBL homology domain (DH-domain)"/>
    <property type="match status" value="1"/>
</dbReference>
<feature type="compositionally biased region" description="Polar residues" evidence="4">
    <location>
        <begin position="351"/>
        <end position="362"/>
    </location>
</feature>
<feature type="region of interest" description="Disordered" evidence="4">
    <location>
        <begin position="114"/>
        <end position="195"/>
    </location>
</feature>
<dbReference type="CDD" id="cd11793">
    <property type="entry name" value="SH3_ephexin1_like"/>
    <property type="match status" value="1"/>
</dbReference>
<keyword evidence="2" id="KW-0344">Guanine-nucleotide releasing factor</keyword>
<dbReference type="InterPro" id="IPR036028">
    <property type="entry name" value="SH3-like_dom_sf"/>
</dbReference>
<name>A0A803J2W2_XENTR</name>
<dbReference type="GeneTree" id="ENSGT01030000234571"/>
<dbReference type="Proteomes" id="UP000008143">
    <property type="component" value="Chromosome 3"/>
</dbReference>
<dbReference type="PANTHER" id="PTHR12845">
    <property type="entry name" value="GUANINE NUCLEOTIDE EXCHANGE FACTOR"/>
    <property type="match status" value="1"/>
</dbReference>
<accession>A0A803J2W2</accession>
<dbReference type="Pfam" id="PF00621">
    <property type="entry name" value="RhoGEF"/>
    <property type="match status" value="1"/>
</dbReference>
<dbReference type="CDD" id="cd01221">
    <property type="entry name" value="PH_ephexin"/>
    <property type="match status" value="1"/>
</dbReference>
<feature type="region of interest" description="Disordered" evidence="4">
    <location>
        <begin position="595"/>
        <end position="627"/>
    </location>
</feature>
<feature type="compositionally biased region" description="Polar residues" evidence="4">
    <location>
        <begin position="305"/>
        <end position="325"/>
    </location>
</feature>
<feature type="compositionally biased region" description="Basic residues" evidence="4">
    <location>
        <begin position="446"/>
        <end position="455"/>
    </location>
</feature>
<dbReference type="SMART" id="SM00325">
    <property type="entry name" value="RhoGEF"/>
    <property type="match status" value="1"/>
</dbReference>
<feature type="domain" description="SH3" evidence="5">
    <location>
        <begin position="989"/>
        <end position="1050"/>
    </location>
</feature>
<feature type="compositionally biased region" description="Pro residues" evidence="4">
    <location>
        <begin position="470"/>
        <end position="490"/>
    </location>
</feature>
<dbReference type="InterPro" id="IPR047270">
    <property type="entry name" value="PH_ephexin"/>
</dbReference>
<dbReference type="SUPFAM" id="SSF50044">
    <property type="entry name" value="SH3-domain"/>
    <property type="match status" value="1"/>
</dbReference>
<dbReference type="RefSeq" id="XP_031755441.1">
    <property type="nucleotide sequence ID" value="XM_031899581.1"/>
</dbReference>
<feature type="compositionally biased region" description="Pro residues" evidence="4">
    <location>
        <begin position="26"/>
        <end position="49"/>
    </location>
</feature>
<dbReference type="InterPro" id="IPR011993">
    <property type="entry name" value="PH-like_dom_sf"/>
</dbReference>
<dbReference type="Reactome" id="R-XTR-8980692">
    <property type="pathway name" value="RHOA GTPase cycle"/>
</dbReference>
<dbReference type="InterPro" id="IPR001849">
    <property type="entry name" value="PH_domain"/>
</dbReference>
<reference evidence="10" key="3">
    <citation type="submission" date="2025-04" db="UniProtKB">
        <authorList>
            <consortium name="RefSeq"/>
        </authorList>
    </citation>
    <scope>IDENTIFICATION</scope>
    <source>
        <strain evidence="10">Nigerian</strain>
        <tissue evidence="10">Liver and blood</tissue>
    </source>
</reference>
<dbReference type="GO" id="GO:0032956">
    <property type="term" value="P:regulation of actin cytoskeleton organization"/>
    <property type="evidence" value="ECO:0000318"/>
    <property type="project" value="GO_Central"/>
</dbReference>
<evidence type="ECO:0000259" key="6">
    <source>
        <dbReference type="PROSITE" id="PS50003"/>
    </source>
</evidence>
<feature type="compositionally biased region" description="Basic and acidic residues" evidence="4">
    <location>
        <begin position="430"/>
        <end position="445"/>
    </location>
</feature>
<dbReference type="PROSITE" id="PS50002">
    <property type="entry name" value="SH3"/>
    <property type="match status" value="1"/>
</dbReference>
<dbReference type="Gene3D" id="1.20.900.10">
    <property type="entry name" value="Dbl homology (DH) domain"/>
    <property type="match status" value="1"/>
</dbReference>
<reference evidence="8" key="1">
    <citation type="journal article" date="2010" name="Science">
        <title>The genome of the Western clawed frog Xenopus tropicalis.</title>
        <authorList>
            <person name="Hellsten U."/>
            <person name="Harland R.M."/>
            <person name="Gilchrist M.J."/>
            <person name="Hendrix D."/>
            <person name="Jurka J."/>
            <person name="Kapitonov V."/>
            <person name="Ovcharenko I."/>
            <person name="Putnam N.H."/>
            <person name="Shu S."/>
            <person name="Taher L."/>
            <person name="Blitz I.L."/>
            <person name="Blumberg B."/>
            <person name="Dichmann D.S."/>
            <person name="Dubchak I."/>
            <person name="Amaya E."/>
            <person name="Detter J.C."/>
            <person name="Fletcher R."/>
            <person name="Gerhard D.S."/>
            <person name="Goodstein D."/>
            <person name="Graves T."/>
            <person name="Grigoriev I.V."/>
            <person name="Grimwood J."/>
            <person name="Kawashima T."/>
            <person name="Lindquist E."/>
            <person name="Lucas S.M."/>
            <person name="Mead P.E."/>
            <person name="Mitros T."/>
            <person name="Ogino H."/>
            <person name="Ohta Y."/>
            <person name="Poliakov A.V."/>
            <person name="Pollet N."/>
            <person name="Robert J."/>
            <person name="Salamov A."/>
            <person name="Sater A.K."/>
            <person name="Schmutz J."/>
            <person name="Terry A."/>
            <person name="Vize P.D."/>
            <person name="Warren W.C."/>
            <person name="Wells D."/>
            <person name="Wills A."/>
            <person name="Wilson R.K."/>
            <person name="Zimmerman L.B."/>
            <person name="Zorn A.M."/>
            <person name="Grainger R."/>
            <person name="Grammer T."/>
            <person name="Khokha M.K."/>
            <person name="Richardson P.M."/>
            <person name="Rokhsar D.S."/>
        </authorList>
    </citation>
    <scope>NUCLEOTIDE SEQUENCE [LARGE SCALE GENOMIC DNA]</scope>
    <source>
        <strain evidence="8">Nigerian</strain>
    </source>
</reference>
<feature type="compositionally biased region" description="Basic and acidic residues" evidence="4">
    <location>
        <begin position="137"/>
        <end position="149"/>
    </location>
</feature>
<organism evidence="8">
    <name type="scientific">Xenopus tropicalis</name>
    <name type="common">Western clawed frog</name>
    <name type="synonym">Silurana tropicalis</name>
    <dbReference type="NCBI Taxonomy" id="8364"/>
    <lineage>
        <taxon>Eukaryota</taxon>
        <taxon>Metazoa</taxon>
        <taxon>Chordata</taxon>
        <taxon>Craniata</taxon>
        <taxon>Vertebrata</taxon>
        <taxon>Euteleostomi</taxon>
        <taxon>Amphibia</taxon>
        <taxon>Batrachia</taxon>
        <taxon>Anura</taxon>
        <taxon>Pipoidea</taxon>
        <taxon>Pipidae</taxon>
        <taxon>Xenopodinae</taxon>
        <taxon>Xenopus</taxon>
        <taxon>Silurana</taxon>
    </lineage>
</organism>
<dbReference type="FunFam" id="1.20.900.10:FF:000007">
    <property type="entry name" value="rho guanine nucleotide exchange factor 19"/>
    <property type="match status" value="1"/>
</dbReference>
<proteinExistence type="predicted"/>
<dbReference type="Gene3D" id="2.30.30.40">
    <property type="entry name" value="SH3 Domains"/>
    <property type="match status" value="1"/>
</dbReference>
<dbReference type="Gene3D" id="2.30.29.30">
    <property type="entry name" value="Pleckstrin-homology domain (PH domain)/Phosphotyrosine-binding domain (PTB)"/>
    <property type="match status" value="1"/>
</dbReference>
<protein>
    <submittedName>
        <fullName evidence="8 10">Ephexin-1-like</fullName>
    </submittedName>
</protein>
<evidence type="ECO:0000256" key="1">
    <source>
        <dbReference type="ARBA" id="ARBA00022443"/>
    </source>
</evidence>
<reference evidence="8" key="2">
    <citation type="submission" date="2021-03" db="UniProtKB">
        <authorList>
            <consortium name="Ensembl"/>
        </authorList>
    </citation>
    <scope>IDENTIFICATION</scope>
</reference>
<dbReference type="OMA" id="EDRVAHW"/>
<evidence type="ECO:0000313" key="11">
    <source>
        <dbReference type="Xenbase" id="XB-GENE-29095855"/>
    </source>
</evidence>
<evidence type="ECO:0000259" key="7">
    <source>
        <dbReference type="PROSITE" id="PS50010"/>
    </source>
</evidence>
<dbReference type="InterPro" id="IPR047271">
    <property type="entry name" value="Ephexin-like"/>
</dbReference>
<dbReference type="OrthoDB" id="27593at2759"/>
<dbReference type="Ensembl" id="ENSXETT00000105863">
    <property type="protein sequence ID" value="ENSXETP00000102158"/>
    <property type="gene ID" value="ENSXETG00000047409"/>
</dbReference>
<dbReference type="Reactome" id="R-XTR-416482">
    <property type="pathway name" value="G alpha (12/13) signalling events"/>
</dbReference>
<dbReference type="SMART" id="SM00326">
    <property type="entry name" value="SH3"/>
    <property type="match status" value="1"/>
</dbReference>
<dbReference type="Reactome" id="R-XTR-193648">
    <property type="pathway name" value="NRAGE signals death through JNK"/>
</dbReference>
<dbReference type="InterPro" id="IPR000219">
    <property type="entry name" value="DH_dom"/>
</dbReference>
<keyword evidence="1 3" id="KW-0728">SH3 domain</keyword>
<evidence type="ECO:0000256" key="3">
    <source>
        <dbReference type="PROSITE-ProRule" id="PRU00192"/>
    </source>
</evidence>
<dbReference type="Reactome" id="R-XTR-9013148">
    <property type="pathway name" value="CDC42 GTPase cycle"/>
</dbReference>
<dbReference type="InterPro" id="IPR035899">
    <property type="entry name" value="DBL_dom_sf"/>
</dbReference>
<dbReference type="KEGG" id="xtr:116409847"/>
<keyword evidence="9" id="KW-1185">Reference proteome</keyword>
<dbReference type="GeneID" id="116409847"/>
<feature type="region of interest" description="Disordered" evidence="4">
    <location>
        <begin position="223"/>
        <end position="257"/>
    </location>
</feature>
<feature type="compositionally biased region" description="Pro residues" evidence="4">
    <location>
        <begin position="381"/>
        <end position="391"/>
    </location>
</feature>
<dbReference type="CDD" id="cd00160">
    <property type="entry name" value="RhoGEF"/>
    <property type="match status" value="1"/>
</dbReference>
<dbReference type="PROSITE" id="PS50003">
    <property type="entry name" value="PH_DOMAIN"/>
    <property type="match status" value="1"/>
</dbReference>
<dbReference type="GO" id="GO:0005085">
    <property type="term" value="F:guanyl-nucleotide exchange factor activity"/>
    <property type="evidence" value="ECO:0007669"/>
    <property type="project" value="UniProtKB-KW"/>
</dbReference>
<dbReference type="PROSITE" id="PS50010">
    <property type="entry name" value="DH_2"/>
    <property type="match status" value="1"/>
</dbReference>
<dbReference type="PANTHER" id="PTHR12845:SF7">
    <property type="entry name" value="RHO GUANINE NUCLEOTIDE EXCHANGE FACTOR 15"/>
    <property type="match status" value="1"/>
</dbReference>
<sequence>MSATDTLPPLVPLSQKPTRIVKARPPNRPPPHLPPKPPQKLPPPVPRNDPPCAKSDLAGPRSDLVGPPKSEHTGPKNHAVMAPPRSGAEPPDNVGDNQPLTGICVKKIAGLFQKEPVGGASEESQPRGPPKPTGGLGREEKVLPQKEENTECLQDEAELKEAEGDPCPPPLPPKNFQDPDIRAMKMGSAPLRPSCPSRCRCACHVQRPGLVLVWLPESFIQRSRNLSEASDSSDDGSVFHPRLPPSEGGDDRGKWGPWCLKNKMASGGTHPRRRRSLRSSEYFLEGPGAGEAEAKAGVVLTSFKSTNENSFDGGSDSSPPESASMVNGEATESELRPLSTNRALPDAPQLETLSMNKLSGHTPSAMPANDWRLSRHIDSAPPLPQSEPPPLRSYRTRAELNDKLEDPPQPEVPPQSNEVPAPEDPNTDTSDLRDSTEDVSAEFRAKVRKPARRSKVPPLPLMGVEEKTPLMPPKVPSKPPRGAAPPPPPFVRKGSLKRYSAGNAEEVEQRDKESSSSLPTMYRPREEGPPAEQGACGADSPDCAHDIYRGGSVFMSPPVRSPKSIDWESHLRDEPLYQTYRQAVIKKEIRRQTVPRNSSFTSYDSSHDSPQSSGGSPKQGRRSAASHNSLWQELPAVKESGVLGGMSNEEKKMQESMFEVLTSEASYLRSLNVLIEHFMESRELDETLIVREKKILFSNVLKVKEVSERFLMDLEDRVEENIIITDVCDIIYAHSRHHFPVYIDYVRNQVFQEKTYSELLEKNPQFHAALCRLQDLPQCHRLPFMSFLLLPFQRITRIKMLIENILKRTEEGSEMEQNATNALDSVSKIIQECNREVGRMKQTEELIHIAQKIVFDKIKAVPIVSQNRFLEKQGELSEVLQKGSLFGIKPTKFSPVYFFLFNDFLLITQKKSSDKYVVVDHAHRSLVQVQSCPTIESSFFLTLLENHQGKMCERLFKASTQSDLHRWVAAFPNLNDDSLSGSDTIYEDWDCPQVQCIEPYSASQADELNLEPVDIINVLKKTSEGWYEGIRLSDGKKGWFPSLYVQEITNEHVRRRNLRERHRVLQAARQIQLNRFGEPRKKTGSA</sequence>
<dbReference type="AlphaFoldDB" id="A0A803J2W2"/>
<evidence type="ECO:0000256" key="2">
    <source>
        <dbReference type="ARBA" id="ARBA00022658"/>
    </source>
</evidence>
<gene>
    <name evidence="11" type="primary">xxx</name>
    <name evidence="8 10" type="synonym">LOC116409847</name>
</gene>
<feature type="region of interest" description="Disordered" evidence="4">
    <location>
        <begin position="305"/>
        <end position="544"/>
    </location>
</feature>
<feature type="domain" description="PH" evidence="6">
    <location>
        <begin position="878"/>
        <end position="976"/>
    </location>
</feature>